<dbReference type="AlphaFoldDB" id="A0A2M8EIM4"/>
<organism evidence="9 10">
    <name type="scientific">candidate division WWE3 bacterium CG_4_9_14_0_2_um_filter_48_10</name>
    <dbReference type="NCBI Taxonomy" id="1975078"/>
    <lineage>
        <taxon>Bacteria</taxon>
        <taxon>Katanobacteria</taxon>
    </lineage>
</organism>
<feature type="domain" description="Peptidase S54 rhomboid" evidence="8">
    <location>
        <begin position="51"/>
        <end position="201"/>
    </location>
</feature>
<dbReference type="InterPro" id="IPR050925">
    <property type="entry name" value="Rhomboid_protease_S54"/>
</dbReference>
<evidence type="ECO:0000256" key="1">
    <source>
        <dbReference type="ARBA" id="ARBA00004141"/>
    </source>
</evidence>
<dbReference type="InterPro" id="IPR035952">
    <property type="entry name" value="Rhomboid-like_sf"/>
</dbReference>
<comment type="subcellular location">
    <subcellularLocation>
        <location evidence="1">Membrane</location>
        <topology evidence="1">Multi-pass membrane protein</topology>
    </subcellularLocation>
</comment>
<dbReference type="PANTHER" id="PTHR43731">
    <property type="entry name" value="RHOMBOID PROTEASE"/>
    <property type="match status" value="1"/>
</dbReference>
<reference evidence="10" key="1">
    <citation type="submission" date="2017-09" db="EMBL/GenBank/DDBJ databases">
        <title>Depth-based differentiation of microbial function through sediment-hosted aquifers and enrichment of novel symbionts in the deep terrestrial subsurface.</title>
        <authorList>
            <person name="Probst A.J."/>
            <person name="Ladd B."/>
            <person name="Jarett J.K."/>
            <person name="Geller-Mcgrath D.E."/>
            <person name="Sieber C.M.K."/>
            <person name="Emerson J.B."/>
            <person name="Anantharaman K."/>
            <person name="Thomas B.C."/>
            <person name="Malmstrom R."/>
            <person name="Stieglmeier M."/>
            <person name="Klingl A."/>
            <person name="Woyke T."/>
            <person name="Ryan C.M."/>
            <person name="Banfield J.F."/>
        </authorList>
    </citation>
    <scope>NUCLEOTIDE SEQUENCE [LARGE SCALE GENOMIC DNA]</scope>
</reference>
<accession>A0A2M8EIM4</accession>
<comment type="similarity">
    <text evidence="2">Belongs to the peptidase S54 family.</text>
</comment>
<dbReference type="Gene3D" id="1.20.1540.10">
    <property type="entry name" value="Rhomboid-like"/>
    <property type="match status" value="1"/>
</dbReference>
<evidence type="ECO:0000256" key="2">
    <source>
        <dbReference type="ARBA" id="ARBA00009045"/>
    </source>
</evidence>
<protein>
    <submittedName>
        <fullName evidence="9">Rhomboid family intramembrane serine protease</fullName>
    </submittedName>
</protein>
<keyword evidence="9" id="KW-0645">Protease</keyword>
<evidence type="ECO:0000256" key="4">
    <source>
        <dbReference type="ARBA" id="ARBA00022801"/>
    </source>
</evidence>
<feature type="transmembrane region" description="Helical" evidence="7">
    <location>
        <begin position="180"/>
        <end position="199"/>
    </location>
</feature>
<dbReference type="EMBL" id="PFSK01000032">
    <property type="protein sequence ID" value="PJC22555.1"/>
    <property type="molecule type" value="Genomic_DNA"/>
</dbReference>
<keyword evidence="6 7" id="KW-0472">Membrane</keyword>
<feature type="transmembrane region" description="Helical" evidence="7">
    <location>
        <begin position="146"/>
        <end position="168"/>
    </location>
</feature>
<dbReference type="PANTHER" id="PTHR43731:SF14">
    <property type="entry name" value="PRESENILIN-ASSOCIATED RHOMBOID-LIKE PROTEIN, MITOCHONDRIAL"/>
    <property type="match status" value="1"/>
</dbReference>
<dbReference type="Pfam" id="PF01694">
    <property type="entry name" value="Rhomboid"/>
    <property type="match status" value="1"/>
</dbReference>
<evidence type="ECO:0000256" key="3">
    <source>
        <dbReference type="ARBA" id="ARBA00022692"/>
    </source>
</evidence>
<evidence type="ECO:0000256" key="6">
    <source>
        <dbReference type="ARBA" id="ARBA00023136"/>
    </source>
</evidence>
<evidence type="ECO:0000256" key="5">
    <source>
        <dbReference type="ARBA" id="ARBA00022989"/>
    </source>
</evidence>
<proteinExistence type="inferred from homology"/>
<sequence length="218" mass="24103">MFFPLSDINPRLSRPLVTVALIAINILVFFFSLRNFESFITNFGFIPTAASVTTVFTAMFLHGGFDHLFGNMWYLWLFGDNVEGVFGRFHYLFFYLLSGVFATGAHFLTNLNSTIPAIGASGAISGVLGAYLVFFPKVRVRAYARYAGVMELSAFSLLALWFLMQLLFSTLSLVGGVGSGIAFGAHAGGFIFGYLYAYLFKRLFPQRIPEVSLGDLRG</sequence>
<evidence type="ECO:0000259" key="8">
    <source>
        <dbReference type="Pfam" id="PF01694"/>
    </source>
</evidence>
<name>A0A2M8EIM4_UNCKA</name>
<dbReference type="GO" id="GO:0004252">
    <property type="term" value="F:serine-type endopeptidase activity"/>
    <property type="evidence" value="ECO:0007669"/>
    <property type="project" value="InterPro"/>
</dbReference>
<evidence type="ECO:0000313" key="10">
    <source>
        <dbReference type="Proteomes" id="UP000228781"/>
    </source>
</evidence>
<dbReference type="Proteomes" id="UP000228781">
    <property type="component" value="Unassembled WGS sequence"/>
</dbReference>
<evidence type="ECO:0000256" key="7">
    <source>
        <dbReference type="SAM" id="Phobius"/>
    </source>
</evidence>
<dbReference type="GO" id="GO:0016020">
    <property type="term" value="C:membrane"/>
    <property type="evidence" value="ECO:0007669"/>
    <property type="project" value="UniProtKB-SubCell"/>
</dbReference>
<dbReference type="InterPro" id="IPR022764">
    <property type="entry name" value="Peptidase_S54_rhomboid_dom"/>
</dbReference>
<dbReference type="GO" id="GO:0006508">
    <property type="term" value="P:proteolysis"/>
    <property type="evidence" value="ECO:0007669"/>
    <property type="project" value="UniProtKB-KW"/>
</dbReference>
<keyword evidence="4" id="KW-0378">Hydrolase</keyword>
<feature type="transmembrane region" description="Helical" evidence="7">
    <location>
        <begin position="45"/>
        <end position="69"/>
    </location>
</feature>
<dbReference type="SUPFAM" id="SSF144091">
    <property type="entry name" value="Rhomboid-like"/>
    <property type="match status" value="1"/>
</dbReference>
<comment type="caution">
    <text evidence="9">The sequence shown here is derived from an EMBL/GenBank/DDBJ whole genome shotgun (WGS) entry which is preliminary data.</text>
</comment>
<keyword evidence="5 7" id="KW-1133">Transmembrane helix</keyword>
<feature type="transmembrane region" description="Helical" evidence="7">
    <location>
        <begin position="12"/>
        <end position="33"/>
    </location>
</feature>
<keyword evidence="3 7" id="KW-0812">Transmembrane</keyword>
<gene>
    <name evidence="9" type="ORF">CO059_02280</name>
</gene>
<feature type="transmembrane region" description="Helical" evidence="7">
    <location>
        <begin position="89"/>
        <end position="108"/>
    </location>
</feature>
<evidence type="ECO:0000313" key="9">
    <source>
        <dbReference type="EMBL" id="PJC22555.1"/>
    </source>
</evidence>
<feature type="transmembrane region" description="Helical" evidence="7">
    <location>
        <begin position="114"/>
        <end position="134"/>
    </location>
</feature>